<dbReference type="GO" id="GO:0005886">
    <property type="term" value="C:plasma membrane"/>
    <property type="evidence" value="ECO:0007669"/>
    <property type="project" value="UniProtKB-SubCell"/>
</dbReference>
<proteinExistence type="inferred from homology"/>
<comment type="subcellular location">
    <subcellularLocation>
        <location evidence="9">Cell membrane</location>
        <topology evidence="9">Multi-pass membrane protein</topology>
    </subcellularLocation>
</comment>
<dbReference type="InterPro" id="IPR001872">
    <property type="entry name" value="Peptidase_A8"/>
</dbReference>
<keyword evidence="4 9" id="KW-0812">Transmembrane</keyword>
<comment type="caution">
    <text evidence="12">The sequence shown here is derived from an EMBL/GenBank/DDBJ whole genome shotgun (WGS) entry which is preliminary data.</text>
</comment>
<dbReference type="NCBIfam" id="TIGR00077">
    <property type="entry name" value="lspA"/>
    <property type="match status" value="1"/>
</dbReference>
<comment type="similarity">
    <text evidence="1 9 11">Belongs to the peptidase A8 family.</text>
</comment>
<dbReference type="EC" id="3.4.23.36" evidence="9"/>
<evidence type="ECO:0000256" key="8">
    <source>
        <dbReference type="ARBA" id="ARBA00023136"/>
    </source>
</evidence>
<keyword evidence="7 9" id="KW-1133">Transmembrane helix</keyword>
<feature type="transmembrane region" description="Helical" evidence="9">
    <location>
        <begin position="90"/>
        <end position="107"/>
    </location>
</feature>
<reference evidence="12" key="1">
    <citation type="submission" date="2020-08" db="EMBL/GenBank/DDBJ databases">
        <title>Genome public.</title>
        <authorList>
            <person name="Liu C."/>
            <person name="Sun Q."/>
        </authorList>
    </citation>
    <scope>NUCLEOTIDE SEQUENCE</scope>
    <source>
        <strain evidence="12">NSJ-12</strain>
    </source>
</reference>
<feature type="active site" evidence="9">
    <location>
        <position position="117"/>
    </location>
</feature>
<comment type="function">
    <text evidence="9 10">This protein specifically catalyzes the removal of signal peptides from prolipoproteins.</text>
</comment>
<evidence type="ECO:0000256" key="10">
    <source>
        <dbReference type="RuleBase" id="RU000594"/>
    </source>
</evidence>
<evidence type="ECO:0000256" key="4">
    <source>
        <dbReference type="ARBA" id="ARBA00022692"/>
    </source>
</evidence>
<accession>A0A926EI71</accession>
<feature type="transmembrane region" description="Helical" evidence="9">
    <location>
        <begin position="127"/>
        <end position="149"/>
    </location>
</feature>
<dbReference type="PROSITE" id="PS00855">
    <property type="entry name" value="SPASE_II"/>
    <property type="match status" value="1"/>
</dbReference>
<protein>
    <recommendedName>
        <fullName evidence="9">Lipoprotein signal peptidase</fullName>
        <ecNumber evidence="9">3.4.23.36</ecNumber>
    </recommendedName>
    <alternativeName>
        <fullName evidence="9">Prolipoprotein signal peptidase</fullName>
    </alternativeName>
    <alternativeName>
        <fullName evidence="9">Signal peptidase II</fullName>
        <shortName evidence="9">SPase II</shortName>
    </alternativeName>
</protein>
<evidence type="ECO:0000256" key="1">
    <source>
        <dbReference type="ARBA" id="ARBA00006139"/>
    </source>
</evidence>
<dbReference type="PANTHER" id="PTHR33695">
    <property type="entry name" value="LIPOPROTEIN SIGNAL PEPTIDASE"/>
    <property type="match status" value="1"/>
</dbReference>
<evidence type="ECO:0000313" key="12">
    <source>
        <dbReference type="EMBL" id="MBC8579460.1"/>
    </source>
</evidence>
<sequence length="164" mass="18697">MRFLAPISVALLVILDQLTKIGIVEYFSDPSKENIILWPGVLELTYVENRGAAFGMMQGKVWLFVIITAAVLVMIVWYWRHIPQGRTGHWMKVALVLVMSGAIGNFIDRVCLNYVRDMIYFSLIDFPVFNVADMCVVVGVVLLFPILLFGNIEQEEQELIDNEE</sequence>
<dbReference type="HAMAP" id="MF_00161">
    <property type="entry name" value="LspA"/>
    <property type="match status" value="1"/>
</dbReference>
<keyword evidence="3 9" id="KW-0645">Protease</keyword>
<keyword evidence="2 9" id="KW-1003">Cell membrane</keyword>
<evidence type="ECO:0000256" key="7">
    <source>
        <dbReference type="ARBA" id="ARBA00022989"/>
    </source>
</evidence>
<comment type="catalytic activity">
    <reaction evidence="9 10">
        <text>Release of signal peptides from bacterial membrane prolipoproteins. Hydrolyzes -Xaa-Yaa-Zaa-|-(S,diacylglyceryl)Cys-, in which Xaa is hydrophobic (preferably Leu), and Yaa (Ala or Ser) and Zaa (Gly or Ala) have small, neutral side chains.</text>
        <dbReference type="EC" id="3.4.23.36"/>
    </reaction>
</comment>
<organism evidence="12 13">
    <name type="scientific">Zhenhengia yiwuensis</name>
    <dbReference type="NCBI Taxonomy" id="2763666"/>
    <lineage>
        <taxon>Bacteria</taxon>
        <taxon>Bacillati</taxon>
        <taxon>Bacillota</taxon>
        <taxon>Clostridia</taxon>
        <taxon>Lachnospirales</taxon>
        <taxon>Lachnospiraceae</taxon>
        <taxon>Zhenhengia</taxon>
    </lineage>
</organism>
<evidence type="ECO:0000256" key="3">
    <source>
        <dbReference type="ARBA" id="ARBA00022670"/>
    </source>
</evidence>
<evidence type="ECO:0000256" key="5">
    <source>
        <dbReference type="ARBA" id="ARBA00022750"/>
    </source>
</evidence>
<evidence type="ECO:0000313" key="13">
    <source>
        <dbReference type="Proteomes" id="UP000655830"/>
    </source>
</evidence>
<comment type="caution">
    <text evidence="9">Lacks conserved residue(s) required for the propagation of feature annotation.</text>
</comment>
<evidence type="ECO:0000256" key="6">
    <source>
        <dbReference type="ARBA" id="ARBA00022801"/>
    </source>
</evidence>
<dbReference type="Proteomes" id="UP000655830">
    <property type="component" value="Unassembled WGS sequence"/>
</dbReference>
<evidence type="ECO:0000256" key="11">
    <source>
        <dbReference type="RuleBase" id="RU004181"/>
    </source>
</evidence>
<dbReference type="PRINTS" id="PR00781">
    <property type="entry name" value="LIPOSIGPTASE"/>
</dbReference>
<evidence type="ECO:0000256" key="2">
    <source>
        <dbReference type="ARBA" id="ARBA00022475"/>
    </source>
</evidence>
<keyword evidence="5 9" id="KW-0064">Aspartyl protease</keyword>
<gene>
    <name evidence="9 12" type="primary">lspA</name>
    <name evidence="12" type="ORF">H8718_07950</name>
</gene>
<feature type="transmembrane region" description="Helical" evidence="9">
    <location>
        <begin position="61"/>
        <end position="78"/>
    </location>
</feature>
<comment type="pathway">
    <text evidence="9">Protein modification; lipoprotein biosynthesis (signal peptide cleavage).</text>
</comment>
<dbReference type="EMBL" id="JACRSY010000010">
    <property type="protein sequence ID" value="MBC8579460.1"/>
    <property type="molecule type" value="Genomic_DNA"/>
</dbReference>
<dbReference type="RefSeq" id="WP_177672167.1">
    <property type="nucleotide sequence ID" value="NZ_JACRSY010000010.1"/>
</dbReference>
<dbReference type="GO" id="GO:0006508">
    <property type="term" value="P:proteolysis"/>
    <property type="evidence" value="ECO:0007669"/>
    <property type="project" value="UniProtKB-KW"/>
</dbReference>
<dbReference type="AlphaFoldDB" id="A0A926EI71"/>
<dbReference type="GO" id="GO:0004190">
    <property type="term" value="F:aspartic-type endopeptidase activity"/>
    <property type="evidence" value="ECO:0007669"/>
    <property type="project" value="UniProtKB-UniRule"/>
</dbReference>
<dbReference type="Pfam" id="PF01252">
    <property type="entry name" value="Peptidase_A8"/>
    <property type="match status" value="1"/>
</dbReference>
<name>A0A926EI71_9FIRM</name>
<keyword evidence="8 9" id="KW-0472">Membrane</keyword>
<evidence type="ECO:0000256" key="9">
    <source>
        <dbReference type="HAMAP-Rule" id="MF_00161"/>
    </source>
</evidence>
<keyword evidence="13" id="KW-1185">Reference proteome</keyword>
<feature type="active site" evidence="9">
    <location>
        <position position="133"/>
    </location>
</feature>
<dbReference type="PANTHER" id="PTHR33695:SF1">
    <property type="entry name" value="LIPOPROTEIN SIGNAL PEPTIDASE"/>
    <property type="match status" value="1"/>
</dbReference>
<keyword evidence="6 9" id="KW-0378">Hydrolase</keyword>